<dbReference type="EMBL" id="UOFH01000316">
    <property type="protein sequence ID" value="VAW65483.1"/>
    <property type="molecule type" value="Genomic_DNA"/>
</dbReference>
<organism evidence="3">
    <name type="scientific">hydrothermal vent metagenome</name>
    <dbReference type="NCBI Taxonomy" id="652676"/>
    <lineage>
        <taxon>unclassified sequences</taxon>
        <taxon>metagenomes</taxon>
        <taxon>ecological metagenomes</taxon>
    </lineage>
</organism>
<dbReference type="Pfam" id="PF14491">
    <property type="entry name" value="DUF4435"/>
    <property type="match status" value="1"/>
</dbReference>
<accession>A0A3B0XMY8</accession>
<dbReference type="PANTHER" id="PTHR43581">
    <property type="entry name" value="ATP/GTP PHOSPHATASE"/>
    <property type="match status" value="1"/>
</dbReference>
<dbReference type="InterPro" id="IPR051396">
    <property type="entry name" value="Bact_Antivir_Def_Nuclease"/>
</dbReference>
<name>A0A3B0XMY8_9ZZZZ</name>
<dbReference type="PANTHER" id="PTHR43581:SF4">
    <property type="entry name" value="ATP_GTP PHOSPHATASE"/>
    <property type="match status" value="1"/>
</dbReference>
<evidence type="ECO:0000259" key="1">
    <source>
        <dbReference type="Pfam" id="PF13304"/>
    </source>
</evidence>
<dbReference type="AlphaFoldDB" id="A0A3B0XMY8"/>
<gene>
    <name evidence="3" type="ORF">MNBD_GAMMA08-2512</name>
</gene>
<dbReference type="Gene3D" id="3.40.50.300">
    <property type="entry name" value="P-loop containing nucleotide triphosphate hydrolases"/>
    <property type="match status" value="1"/>
</dbReference>
<feature type="domain" description="ATPase AAA-type core" evidence="1">
    <location>
        <begin position="169"/>
        <end position="242"/>
    </location>
</feature>
<proteinExistence type="predicted"/>
<dbReference type="InterPro" id="IPR027417">
    <property type="entry name" value="P-loop_NTPase"/>
</dbReference>
<sequence>MTFNINVPMLDGQEEILINAGSSVVFVGANGAGKTRLATHIENTLNLNAHRISAHRALSLNPLVPKISENKALLGLRTGSSSDNARIEHRVSNRWGGKESVHLLNDFDFLVQALFAEQSNKSLETHKKVRSGDNSSAEATKFEILIDIWERLLSHRKLHISGDDILVSVTDEEETYSGSEMSDGERAVFYMLGQTLVAAKNTLIIFDEPELHVHRSIIARLWDELESLRPDCAFVFITHDLEFATSRVADKYVIQQYNSKPYWNIKKVPADTGFDEELTTLILGSRKPILFVEGANSSLDISIYRSCFTEWTIVPKGSCEDVIHSVVTMRRNANLTRITCSGIVDADDYSQEDQEHLQSLGIATLPVSEIENLILLPNVSSVIAQSEGHTGDELNEKLNGLAEAIFDSLNSARAIEKVVTRYCKRRIDRLLKKIDLSEAETVEALADRYTQQTATLDVVNIAQEATSRINKAIENKDLPLLLANYDNKGMMAFAATNLKGCKRSNFEHWLVRVLRNNNVQGLIETIQEILPEIEPQ</sequence>
<dbReference type="InterPro" id="IPR003959">
    <property type="entry name" value="ATPase_AAA_core"/>
</dbReference>
<feature type="domain" description="DUF4435" evidence="2">
    <location>
        <begin position="286"/>
        <end position="420"/>
    </location>
</feature>
<protein>
    <submittedName>
        <fullName evidence="3">ABC transporter, ATP-binding protein-related protein</fullName>
    </submittedName>
</protein>
<dbReference type="SUPFAM" id="SSF52540">
    <property type="entry name" value="P-loop containing nucleoside triphosphate hydrolases"/>
    <property type="match status" value="1"/>
</dbReference>
<evidence type="ECO:0000259" key="2">
    <source>
        <dbReference type="Pfam" id="PF14491"/>
    </source>
</evidence>
<dbReference type="GO" id="GO:0016887">
    <property type="term" value="F:ATP hydrolysis activity"/>
    <property type="evidence" value="ECO:0007669"/>
    <property type="project" value="InterPro"/>
</dbReference>
<keyword evidence="3" id="KW-0547">Nucleotide-binding</keyword>
<dbReference type="GO" id="GO:0005524">
    <property type="term" value="F:ATP binding"/>
    <property type="evidence" value="ECO:0007669"/>
    <property type="project" value="UniProtKB-KW"/>
</dbReference>
<evidence type="ECO:0000313" key="3">
    <source>
        <dbReference type="EMBL" id="VAW65483.1"/>
    </source>
</evidence>
<keyword evidence="3" id="KW-0067">ATP-binding</keyword>
<dbReference type="InterPro" id="IPR029492">
    <property type="entry name" value="DUF4435"/>
</dbReference>
<dbReference type="Pfam" id="PF13304">
    <property type="entry name" value="AAA_21"/>
    <property type="match status" value="1"/>
</dbReference>
<reference evidence="3" key="1">
    <citation type="submission" date="2018-06" db="EMBL/GenBank/DDBJ databases">
        <authorList>
            <person name="Zhirakovskaya E."/>
        </authorList>
    </citation>
    <scope>NUCLEOTIDE SEQUENCE</scope>
</reference>